<proteinExistence type="predicted"/>
<reference evidence="4" key="1">
    <citation type="submission" date="2016-11" db="EMBL/GenBank/DDBJ databases">
        <title>Complete Genome Sequence of alachlor-degrading Sphingomonas sp. strain JJ-A5.</title>
        <authorList>
            <person name="Lee H."/>
            <person name="Ka J.-O."/>
        </authorList>
    </citation>
    <scope>NUCLEOTIDE SEQUENCE [LARGE SCALE GENOMIC DNA]</scope>
    <source>
        <strain evidence="4">JJ-A5</strain>
    </source>
</reference>
<dbReference type="RefSeq" id="WP_072597476.1">
    <property type="nucleotide sequence ID" value="NZ_CP018221.1"/>
</dbReference>
<dbReference type="InterPro" id="IPR050564">
    <property type="entry name" value="F420-G6PD/mer"/>
</dbReference>
<dbReference type="GO" id="GO:0016705">
    <property type="term" value="F:oxidoreductase activity, acting on paired donors, with incorporation or reduction of molecular oxygen"/>
    <property type="evidence" value="ECO:0007669"/>
    <property type="project" value="InterPro"/>
</dbReference>
<name>A0A1L3ZVP5_9SPHN</name>
<keyword evidence="1" id="KW-0560">Oxidoreductase</keyword>
<feature type="domain" description="Luciferase-like" evidence="2">
    <location>
        <begin position="14"/>
        <end position="243"/>
    </location>
</feature>
<dbReference type="Proteomes" id="UP000182063">
    <property type="component" value="Chromosome"/>
</dbReference>
<dbReference type="OrthoDB" id="5728724at2"/>
<sequence length="289" mass="31823">MKFGVLTMNTDECVDPVRLAKEAEAQGIESLFVPDHSHVPVTRRLPYGGPTDAFDASPGDMPRDYYRNRDQLLTLAAIAAVTTTLKIGTGVCLVVQRDPILLAKEIATLDHLSQGRLIFGIGAGAPWNEEEMRNHGTDPRTRFTLLGERMAAMKAIWANDQAEYHGRFVDFEPLHSWPKPAQKPHPPILVGGWAPSSLDRVLSYGDGWMPGDGGNLAQLSEMIRQLQDRAVKAGRGPVEITIFMGSLDRVDEYAAMGVSRCVFMLPSIPHDDTFRTLEEISAAARRFGA</sequence>
<dbReference type="InterPro" id="IPR036661">
    <property type="entry name" value="Luciferase-like_sf"/>
</dbReference>
<accession>A0A1L3ZVP5</accession>
<evidence type="ECO:0000256" key="1">
    <source>
        <dbReference type="ARBA" id="ARBA00023002"/>
    </source>
</evidence>
<dbReference type="PANTHER" id="PTHR43244">
    <property type="match status" value="1"/>
</dbReference>
<dbReference type="KEGG" id="sphj:BSL82_10535"/>
<evidence type="ECO:0000313" key="4">
    <source>
        <dbReference type="Proteomes" id="UP000182063"/>
    </source>
</evidence>
<dbReference type="AlphaFoldDB" id="A0A1L3ZVP5"/>
<dbReference type="InterPro" id="IPR019921">
    <property type="entry name" value="Lucif-like_OxRdtase_Rv2161c"/>
</dbReference>
<dbReference type="NCBIfam" id="TIGR03619">
    <property type="entry name" value="F420_Rv2161c"/>
    <property type="match status" value="1"/>
</dbReference>
<keyword evidence="4" id="KW-1185">Reference proteome</keyword>
<protein>
    <recommendedName>
        <fullName evidence="2">Luciferase-like domain-containing protein</fullName>
    </recommendedName>
</protein>
<dbReference type="EMBL" id="CP018221">
    <property type="protein sequence ID" value="API59702.1"/>
    <property type="molecule type" value="Genomic_DNA"/>
</dbReference>
<dbReference type="InterPro" id="IPR011251">
    <property type="entry name" value="Luciferase-like_dom"/>
</dbReference>
<gene>
    <name evidence="3" type="ORF">BSL82_10535</name>
</gene>
<organism evidence="3 4">
    <name type="scientific">Tardibacter chloracetimidivorans</name>
    <dbReference type="NCBI Taxonomy" id="1921510"/>
    <lineage>
        <taxon>Bacteria</taxon>
        <taxon>Pseudomonadati</taxon>
        <taxon>Pseudomonadota</taxon>
        <taxon>Alphaproteobacteria</taxon>
        <taxon>Sphingomonadales</taxon>
        <taxon>Sphingomonadaceae</taxon>
        <taxon>Tardibacter</taxon>
    </lineage>
</organism>
<evidence type="ECO:0000313" key="3">
    <source>
        <dbReference type="EMBL" id="API59702.1"/>
    </source>
</evidence>
<dbReference type="STRING" id="1921510.BSL82_10535"/>
<dbReference type="PANTHER" id="PTHR43244:SF1">
    <property type="entry name" value="5,10-METHYLENETETRAHYDROMETHANOPTERIN REDUCTASE"/>
    <property type="match status" value="1"/>
</dbReference>
<dbReference type="Pfam" id="PF00296">
    <property type="entry name" value="Bac_luciferase"/>
    <property type="match status" value="1"/>
</dbReference>
<dbReference type="Gene3D" id="3.20.20.30">
    <property type="entry name" value="Luciferase-like domain"/>
    <property type="match status" value="1"/>
</dbReference>
<evidence type="ECO:0000259" key="2">
    <source>
        <dbReference type="Pfam" id="PF00296"/>
    </source>
</evidence>
<dbReference type="SUPFAM" id="SSF51679">
    <property type="entry name" value="Bacterial luciferase-like"/>
    <property type="match status" value="1"/>
</dbReference>